<dbReference type="Proteomes" id="UP000295573">
    <property type="component" value="Unassembled WGS sequence"/>
</dbReference>
<keyword evidence="1" id="KW-0645">Protease</keyword>
<dbReference type="SUPFAM" id="SSF53474">
    <property type="entry name" value="alpha/beta-Hydrolases"/>
    <property type="match status" value="1"/>
</dbReference>
<protein>
    <submittedName>
        <fullName evidence="4">PS-10 peptidase S37</fullName>
    </submittedName>
</protein>
<name>A0A4R2IRI7_9ACTN</name>
<dbReference type="GO" id="GO:0008239">
    <property type="term" value="F:dipeptidyl-peptidase activity"/>
    <property type="evidence" value="ECO:0007669"/>
    <property type="project" value="TreeGrafter"/>
</dbReference>
<evidence type="ECO:0000256" key="2">
    <source>
        <dbReference type="ARBA" id="ARBA00022729"/>
    </source>
</evidence>
<dbReference type="Pfam" id="PF05576">
    <property type="entry name" value="Peptidase_S37"/>
    <property type="match status" value="1"/>
</dbReference>
<evidence type="ECO:0000313" key="5">
    <source>
        <dbReference type="Proteomes" id="UP000295573"/>
    </source>
</evidence>
<dbReference type="PANTHER" id="PTHR11010:SF38">
    <property type="entry name" value="LYSOSOMAL PRO-X CARBOXYPEPTIDASE"/>
    <property type="match status" value="1"/>
</dbReference>
<organism evidence="4 5">
    <name type="scientific">Kribbella antiqua</name>
    <dbReference type="NCBI Taxonomy" id="2512217"/>
    <lineage>
        <taxon>Bacteria</taxon>
        <taxon>Bacillati</taxon>
        <taxon>Actinomycetota</taxon>
        <taxon>Actinomycetes</taxon>
        <taxon>Propionibacteriales</taxon>
        <taxon>Kribbellaceae</taxon>
        <taxon>Kribbella</taxon>
    </lineage>
</organism>
<dbReference type="EMBL" id="SLWR01000006">
    <property type="protein sequence ID" value="TCO46789.1"/>
    <property type="molecule type" value="Genomic_DNA"/>
</dbReference>
<dbReference type="InterPro" id="IPR008761">
    <property type="entry name" value="Peptidase_S37"/>
</dbReference>
<accession>A0A4R2IRI7</accession>
<comment type="caution">
    <text evidence="4">The sequence shown here is derived from an EMBL/GenBank/DDBJ whole genome shotgun (WGS) entry which is preliminary data.</text>
</comment>
<dbReference type="GO" id="GO:0006508">
    <property type="term" value="P:proteolysis"/>
    <property type="evidence" value="ECO:0007669"/>
    <property type="project" value="UniProtKB-KW"/>
</dbReference>
<sequence length="144" mass="15892">MVPAAVGAEPTRLIDGNQLNVEQRFFGKSTPASKNWTKLDLWQAATDHHRIVQAFKALYGGKWVSTGASKGGMTSVYHRRFYPADVDATVAYVAPDDVVNDQDSYVAFIQHAGTDAQCNEALRVLQRHALYRRSALLGMLPSRA</sequence>
<evidence type="ECO:0000256" key="1">
    <source>
        <dbReference type="ARBA" id="ARBA00022670"/>
    </source>
</evidence>
<proteinExistence type="predicted"/>
<dbReference type="PANTHER" id="PTHR11010">
    <property type="entry name" value="PROTEASE S28 PRO-X CARBOXYPEPTIDASE-RELATED"/>
    <property type="match status" value="1"/>
</dbReference>
<evidence type="ECO:0000313" key="4">
    <source>
        <dbReference type="EMBL" id="TCO46789.1"/>
    </source>
</evidence>
<reference evidence="4 5" key="1">
    <citation type="journal article" date="2015" name="Stand. Genomic Sci.">
        <title>Genomic Encyclopedia of Bacterial and Archaeal Type Strains, Phase III: the genomes of soil and plant-associated and newly described type strains.</title>
        <authorList>
            <person name="Whitman W.B."/>
            <person name="Woyke T."/>
            <person name="Klenk H.P."/>
            <person name="Zhou Y."/>
            <person name="Lilburn T.G."/>
            <person name="Beck B.J."/>
            <person name="De Vos P."/>
            <person name="Vandamme P."/>
            <person name="Eisen J.A."/>
            <person name="Garrity G."/>
            <person name="Hugenholtz P."/>
            <person name="Kyrpides N.C."/>
        </authorList>
    </citation>
    <scope>NUCLEOTIDE SEQUENCE [LARGE SCALE GENOMIC DNA]</scope>
    <source>
        <strain evidence="4 5">VKM Ac-2541</strain>
    </source>
</reference>
<evidence type="ECO:0000256" key="3">
    <source>
        <dbReference type="ARBA" id="ARBA00022801"/>
    </source>
</evidence>
<keyword evidence="2" id="KW-0732">Signal</keyword>
<keyword evidence="5" id="KW-1185">Reference proteome</keyword>
<dbReference type="AlphaFoldDB" id="A0A4R2IRI7"/>
<gene>
    <name evidence="4" type="ORF">EV646_10628</name>
</gene>
<dbReference type="Gene3D" id="3.40.50.1820">
    <property type="entry name" value="alpha/beta hydrolase"/>
    <property type="match status" value="1"/>
</dbReference>
<keyword evidence="3" id="KW-0378">Hydrolase</keyword>
<dbReference type="InterPro" id="IPR029058">
    <property type="entry name" value="AB_hydrolase_fold"/>
</dbReference>